<gene>
    <name evidence="1" type="ORF">JJB74_27095</name>
</gene>
<sequence length="71" mass="7770">MTRYDPTSPGPVPSPCIGICRMEEGTGLCSGCLRTIDEIACWGGASEAVKREVWREIRRREAAQSSGATRR</sequence>
<name>A0A934SZS2_9BURK</name>
<dbReference type="PANTHER" id="PTHR35175:SF2">
    <property type="entry name" value="DUF1289 DOMAIN-CONTAINING PROTEIN"/>
    <property type="match status" value="1"/>
</dbReference>
<evidence type="ECO:0000313" key="2">
    <source>
        <dbReference type="Proteomes" id="UP000622890"/>
    </source>
</evidence>
<dbReference type="PANTHER" id="PTHR35175">
    <property type="entry name" value="DUF1289 DOMAIN-CONTAINING PROTEIN"/>
    <property type="match status" value="1"/>
</dbReference>
<dbReference type="RefSeq" id="WP_200597401.1">
    <property type="nucleotide sequence ID" value="NZ_JAEPBG010000019.1"/>
</dbReference>
<dbReference type="Proteomes" id="UP000622890">
    <property type="component" value="Unassembled WGS sequence"/>
</dbReference>
<reference evidence="1" key="1">
    <citation type="submission" date="2021-01" db="EMBL/GenBank/DDBJ databases">
        <title>Genome sequence of strain Noviherbaspirillum sp. DKR-6.</title>
        <authorList>
            <person name="Chaudhary D.K."/>
        </authorList>
    </citation>
    <scope>NUCLEOTIDE SEQUENCE</scope>
    <source>
        <strain evidence="1">DKR-6</strain>
    </source>
</reference>
<dbReference type="AlphaFoldDB" id="A0A934SZS2"/>
<evidence type="ECO:0000313" key="1">
    <source>
        <dbReference type="EMBL" id="MBK4738305.1"/>
    </source>
</evidence>
<dbReference type="Pfam" id="PF06945">
    <property type="entry name" value="DUF1289"/>
    <property type="match status" value="1"/>
</dbReference>
<protein>
    <submittedName>
        <fullName evidence="1">DUF1289 domain-containing protein</fullName>
    </submittedName>
</protein>
<keyword evidence="2" id="KW-1185">Reference proteome</keyword>
<comment type="caution">
    <text evidence="1">The sequence shown here is derived from an EMBL/GenBank/DDBJ whole genome shotgun (WGS) entry which is preliminary data.</text>
</comment>
<proteinExistence type="predicted"/>
<dbReference type="EMBL" id="JAEPBG010000019">
    <property type="protein sequence ID" value="MBK4738305.1"/>
    <property type="molecule type" value="Genomic_DNA"/>
</dbReference>
<organism evidence="1 2">
    <name type="scientific">Noviherbaspirillum pedocola</name>
    <dbReference type="NCBI Taxonomy" id="2801341"/>
    <lineage>
        <taxon>Bacteria</taxon>
        <taxon>Pseudomonadati</taxon>
        <taxon>Pseudomonadota</taxon>
        <taxon>Betaproteobacteria</taxon>
        <taxon>Burkholderiales</taxon>
        <taxon>Oxalobacteraceae</taxon>
        <taxon>Noviherbaspirillum</taxon>
    </lineage>
</organism>
<accession>A0A934SZS2</accession>
<dbReference type="InterPro" id="IPR010710">
    <property type="entry name" value="DUF1289"/>
</dbReference>